<keyword evidence="3" id="KW-1185">Reference proteome</keyword>
<evidence type="ECO:0000313" key="2">
    <source>
        <dbReference type="EMBL" id="CAA3030382.1"/>
    </source>
</evidence>
<evidence type="ECO:0000313" key="3">
    <source>
        <dbReference type="Proteomes" id="UP000594638"/>
    </source>
</evidence>
<comment type="caution">
    <text evidence="2">The sequence shown here is derived from an EMBL/GenBank/DDBJ whole genome shotgun (WGS) entry which is preliminary data.</text>
</comment>
<sequence length="137" mass="15110">MIPGGVESNLGDDFHEGANITDKGLSKKTGVHEIHVEYQTPVEQYEVCLNYFVDDLHGLSLGTYGRAITIDGGPSQETEVGKSHNEEQTPTMQYEASPNFAINADGMRRGKKVKITPSLLGPYEVDSVIRQIHKHNN</sequence>
<dbReference type="AlphaFoldDB" id="A0A8S0VF14"/>
<name>A0A8S0VF14_OLEEU</name>
<protein>
    <submittedName>
        <fullName evidence="2">Uncharacterized protein</fullName>
    </submittedName>
</protein>
<dbReference type="Gramene" id="OE9A022344T1">
    <property type="protein sequence ID" value="OE9A022344C1"/>
    <property type="gene ID" value="OE9A022344"/>
</dbReference>
<accession>A0A8S0VF14</accession>
<dbReference type="Proteomes" id="UP000594638">
    <property type="component" value="Unassembled WGS sequence"/>
</dbReference>
<evidence type="ECO:0000256" key="1">
    <source>
        <dbReference type="SAM" id="MobiDB-lite"/>
    </source>
</evidence>
<gene>
    <name evidence="2" type="ORF">OLEA9_A022344</name>
</gene>
<feature type="region of interest" description="Disordered" evidence="1">
    <location>
        <begin position="1"/>
        <end position="22"/>
    </location>
</feature>
<proteinExistence type="predicted"/>
<organism evidence="2 3">
    <name type="scientific">Olea europaea subsp. europaea</name>
    <dbReference type="NCBI Taxonomy" id="158383"/>
    <lineage>
        <taxon>Eukaryota</taxon>
        <taxon>Viridiplantae</taxon>
        <taxon>Streptophyta</taxon>
        <taxon>Embryophyta</taxon>
        <taxon>Tracheophyta</taxon>
        <taxon>Spermatophyta</taxon>
        <taxon>Magnoliopsida</taxon>
        <taxon>eudicotyledons</taxon>
        <taxon>Gunneridae</taxon>
        <taxon>Pentapetalae</taxon>
        <taxon>asterids</taxon>
        <taxon>lamiids</taxon>
        <taxon>Lamiales</taxon>
        <taxon>Oleaceae</taxon>
        <taxon>Oleeae</taxon>
        <taxon>Olea</taxon>
    </lineage>
</organism>
<dbReference type="EMBL" id="CACTIH010009369">
    <property type="protein sequence ID" value="CAA3030382.1"/>
    <property type="molecule type" value="Genomic_DNA"/>
</dbReference>
<reference evidence="2 3" key="1">
    <citation type="submission" date="2019-12" db="EMBL/GenBank/DDBJ databases">
        <authorList>
            <person name="Alioto T."/>
            <person name="Alioto T."/>
            <person name="Gomez Garrido J."/>
        </authorList>
    </citation>
    <scope>NUCLEOTIDE SEQUENCE [LARGE SCALE GENOMIC DNA]</scope>
</reference>